<proteinExistence type="predicted"/>
<feature type="domain" description="Response regulatory" evidence="4">
    <location>
        <begin position="153"/>
        <end position="273"/>
    </location>
</feature>
<dbReference type="PROSITE" id="PS50887">
    <property type="entry name" value="GGDEF"/>
    <property type="match status" value="1"/>
</dbReference>
<dbReference type="InterPro" id="IPR011006">
    <property type="entry name" value="CheY-like_superfamily"/>
</dbReference>
<dbReference type="GO" id="GO:0000160">
    <property type="term" value="P:phosphorelay signal transduction system"/>
    <property type="evidence" value="ECO:0007669"/>
    <property type="project" value="InterPro"/>
</dbReference>
<comment type="catalytic activity">
    <reaction evidence="2">
        <text>2 GTP = 3',3'-c-di-GMP + 2 diphosphate</text>
        <dbReference type="Rhea" id="RHEA:24898"/>
        <dbReference type="ChEBI" id="CHEBI:33019"/>
        <dbReference type="ChEBI" id="CHEBI:37565"/>
        <dbReference type="ChEBI" id="CHEBI:58805"/>
        <dbReference type="EC" id="2.7.7.65"/>
    </reaction>
</comment>
<sequence>MRGKILIVDPIATNRIMLKTKLGPAFYDVRQATTVADALVQANQDPPDLVITAFQLCDADATAMLDGLAQGQNGRRIPVLAIGEDESAALRQLFLSRGARDVLVKPLADSLLLSRVRSLIRLYHSSEEWHVRAETSRVFGLADPPARFQTAGHVQLVGSDKGLNHIWAGQLRRDTPHKISVAAPEDAMNGLSGDGIPDAFVLVLTPDPAAVTGLMHLISSIRSNARTRHCGIIVVQTTVDSDVAANALDMGADDLMPQGFDTDELHLRLTALLERKAQIDRIRESVDLGLREAIFDPLTGLYNRRYGLAEITRQTSEANSDDLPFAVMMADMDHFKRVNDRYGHAVGDAVLVETARRLREHLRPRDMVVRMGGEEFLLLLPATQEAAATAVAKRLCQTFEHTPFVIPRVPAPFTVTISIGLCMISRADLADFDISSSALEWADKALYAAKNKGRNRVLLGRPAA</sequence>
<evidence type="ECO:0000256" key="3">
    <source>
        <dbReference type="PROSITE-ProRule" id="PRU00169"/>
    </source>
</evidence>
<organism evidence="6 7">
    <name type="scientific">Sulfitobacter marinus</name>
    <dbReference type="NCBI Taxonomy" id="394264"/>
    <lineage>
        <taxon>Bacteria</taxon>
        <taxon>Pseudomonadati</taxon>
        <taxon>Pseudomonadota</taxon>
        <taxon>Alphaproteobacteria</taxon>
        <taxon>Rhodobacterales</taxon>
        <taxon>Roseobacteraceae</taxon>
        <taxon>Sulfitobacter</taxon>
    </lineage>
</organism>
<dbReference type="PANTHER" id="PTHR45138:SF9">
    <property type="entry name" value="DIGUANYLATE CYCLASE DGCM-RELATED"/>
    <property type="match status" value="1"/>
</dbReference>
<dbReference type="Proteomes" id="UP000199239">
    <property type="component" value="Unassembled WGS sequence"/>
</dbReference>
<feature type="domain" description="GGDEF" evidence="5">
    <location>
        <begin position="323"/>
        <end position="462"/>
    </location>
</feature>
<dbReference type="Gene3D" id="3.30.70.270">
    <property type="match status" value="1"/>
</dbReference>
<comment type="caution">
    <text evidence="3">Lacks conserved residue(s) required for the propagation of feature annotation.</text>
</comment>
<dbReference type="Pfam" id="PF00072">
    <property type="entry name" value="Response_reg"/>
    <property type="match status" value="1"/>
</dbReference>
<dbReference type="InterPro" id="IPR000160">
    <property type="entry name" value="GGDEF_dom"/>
</dbReference>
<dbReference type="Pfam" id="PF00990">
    <property type="entry name" value="GGDEF"/>
    <property type="match status" value="1"/>
</dbReference>
<reference evidence="7" key="1">
    <citation type="submission" date="2016-10" db="EMBL/GenBank/DDBJ databases">
        <authorList>
            <person name="Varghese N."/>
            <person name="Submissions S."/>
        </authorList>
    </citation>
    <scope>NUCLEOTIDE SEQUENCE [LARGE SCALE GENOMIC DNA]</scope>
    <source>
        <strain evidence="7">DSM 23422</strain>
    </source>
</reference>
<evidence type="ECO:0000259" key="4">
    <source>
        <dbReference type="PROSITE" id="PS50110"/>
    </source>
</evidence>
<dbReference type="PANTHER" id="PTHR45138">
    <property type="entry name" value="REGULATORY COMPONENTS OF SENSORY TRANSDUCTION SYSTEM"/>
    <property type="match status" value="1"/>
</dbReference>
<keyword evidence="7" id="KW-1185">Reference proteome</keyword>
<dbReference type="NCBIfam" id="TIGR00254">
    <property type="entry name" value="GGDEF"/>
    <property type="match status" value="1"/>
</dbReference>
<feature type="domain" description="Response regulatory" evidence="4">
    <location>
        <begin position="4"/>
        <end position="120"/>
    </location>
</feature>
<dbReference type="SUPFAM" id="SSF52172">
    <property type="entry name" value="CheY-like"/>
    <property type="match status" value="2"/>
</dbReference>
<dbReference type="InterPro" id="IPR001789">
    <property type="entry name" value="Sig_transdc_resp-reg_receiver"/>
</dbReference>
<dbReference type="CDD" id="cd00156">
    <property type="entry name" value="REC"/>
    <property type="match status" value="1"/>
</dbReference>
<dbReference type="Gene3D" id="3.40.50.2300">
    <property type="match status" value="1"/>
</dbReference>
<evidence type="ECO:0000256" key="2">
    <source>
        <dbReference type="ARBA" id="ARBA00034247"/>
    </source>
</evidence>
<dbReference type="STRING" id="394264.SAMN04488040_0229"/>
<dbReference type="EC" id="2.7.7.65" evidence="1"/>
<dbReference type="GO" id="GO:0052621">
    <property type="term" value="F:diguanylate cyclase activity"/>
    <property type="evidence" value="ECO:0007669"/>
    <property type="project" value="UniProtKB-EC"/>
</dbReference>
<accession>A0A1I6PLE6</accession>
<dbReference type="InterPro" id="IPR029787">
    <property type="entry name" value="Nucleotide_cyclase"/>
</dbReference>
<gene>
    <name evidence="6" type="ORF">SAMN04488040_0229</name>
</gene>
<dbReference type="CDD" id="cd01949">
    <property type="entry name" value="GGDEF"/>
    <property type="match status" value="1"/>
</dbReference>
<dbReference type="InterPro" id="IPR050469">
    <property type="entry name" value="Diguanylate_Cyclase"/>
</dbReference>
<dbReference type="RefSeq" id="WP_093914522.1">
    <property type="nucleotide sequence ID" value="NZ_FPAJ01000001.1"/>
</dbReference>
<dbReference type="SMART" id="SM00448">
    <property type="entry name" value="REC"/>
    <property type="match status" value="1"/>
</dbReference>
<dbReference type="InterPro" id="IPR043128">
    <property type="entry name" value="Rev_trsase/Diguanyl_cyclase"/>
</dbReference>
<protein>
    <recommendedName>
        <fullName evidence="1">diguanylate cyclase</fullName>
        <ecNumber evidence="1">2.7.7.65</ecNumber>
    </recommendedName>
</protein>
<dbReference type="PROSITE" id="PS50110">
    <property type="entry name" value="RESPONSE_REGULATORY"/>
    <property type="match status" value="2"/>
</dbReference>
<evidence type="ECO:0000259" key="5">
    <source>
        <dbReference type="PROSITE" id="PS50887"/>
    </source>
</evidence>
<evidence type="ECO:0000313" key="7">
    <source>
        <dbReference type="Proteomes" id="UP000199239"/>
    </source>
</evidence>
<evidence type="ECO:0000256" key="1">
    <source>
        <dbReference type="ARBA" id="ARBA00012528"/>
    </source>
</evidence>
<dbReference type="SUPFAM" id="SSF55073">
    <property type="entry name" value="Nucleotide cyclase"/>
    <property type="match status" value="1"/>
</dbReference>
<name>A0A1I6PLE6_9RHOB</name>
<dbReference type="OrthoDB" id="9812260at2"/>
<dbReference type="SMART" id="SM00267">
    <property type="entry name" value="GGDEF"/>
    <property type="match status" value="1"/>
</dbReference>
<dbReference type="EMBL" id="FPAJ01000001">
    <property type="protein sequence ID" value="SFS41031.1"/>
    <property type="molecule type" value="Genomic_DNA"/>
</dbReference>
<dbReference type="AlphaFoldDB" id="A0A1I6PLE6"/>
<dbReference type="FunFam" id="3.30.70.270:FF:000001">
    <property type="entry name" value="Diguanylate cyclase domain protein"/>
    <property type="match status" value="1"/>
</dbReference>
<evidence type="ECO:0000313" key="6">
    <source>
        <dbReference type="EMBL" id="SFS41031.1"/>
    </source>
</evidence>